<dbReference type="PROSITE" id="PS00527">
    <property type="entry name" value="RIBOSOMAL_S14"/>
    <property type="match status" value="1"/>
</dbReference>
<dbReference type="GO" id="GO:0003735">
    <property type="term" value="F:structural constituent of ribosome"/>
    <property type="evidence" value="ECO:0007669"/>
    <property type="project" value="InterPro"/>
</dbReference>
<evidence type="ECO:0000256" key="5">
    <source>
        <dbReference type="ARBA" id="ARBA00035167"/>
    </source>
</evidence>
<keyword evidence="3 7" id="KW-0689">Ribosomal protein</keyword>
<dbReference type="GO" id="GO:0015935">
    <property type="term" value="C:small ribosomal subunit"/>
    <property type="evidence" value="ECO:0007669"/>
    <property type="project" value="TreeGrafter"/>
</dbReference>
<organism evidence="8 9">
    <name type="scientific">Coraliomargarita akajimensis (strain DSM 45221 / IAM 15411 / JCM 23193 / KCTC 12865 / 04OKA010-24)</name>
    <dbReference type="NCBI Taxonomy" id="583355"/>
    <lineage>
        <taxon>Bacteria</taxon>
        <taxon>Pseudomonadati</taxon>
        <taxon>Verrucomicrobiota</taxon>
        <taxon>Opitutia</taxon>
        <taxon>Puniceicoccales</taxon>
        <taxon>Coraliomargaritaceae</taxon>
        <taxon>Coraliomargarita</taxon>
    </lineage>
</organism>
<keyword evidence="4 7" id="KW-0687">Ribonucleoprotein</keyword>
<dbReference type="SUPFAM" id="SSF57716">
    <property type="entry name" value="Glucocorticoid receptor-like (DNA-binding domain)"/>
    <property type="match status" value="1"/>
</dbReference>
<gene>
    <name evidence="7" type="primary">rpsN</name>
    <name evidence="8" type="ordered locus">Caka_1676</name>
</gene>
<dbReference type="PANTHER" id="PTHR19836:SF19">
    <property type="entry name" value="SMALL RIBOSOMAL SUBUNIT PROTEIN US14M"/>
    <property type="match status" value="1"/>
</dbReference>
<name>D5EJU6_CORAD</name>
<keyword evidence="9" id="KW-1185">Reference proteome</keyword>
<evidence type="ECO:0000256" key="7">
    <source>
        <dbReference type="HAMAP-Rule" id="MF_00537"/>
    </source>
</evidence>
<evidence type="ECO:0000256" key="4">
    <source>
        <dbReference type="ARBA" id="ARBA00023274"/>
    </source>
</evidence>
<proteinExistence type="inferred from homology"/>
<evidence type="ECO:0000256" key="3">
    <source>
        <dbReference type="ARBA" id="ARBA00022980"/>
    </source>
</evidence>
<dbReference type="PANTHER" id="PTHR19836">
    <property type="entry name" value="30S RIBOSOMAL PROTEIN S14"/>
    <property type="match status" value="1"/>
</dbReference>
<dbReference type="FunFam" id="1.10.287.1480:FF:000001">
    <property type="entry name" value="30S ribosomal protein S14"/>
    <property type="match status" value="1"/>
</dbReference>
<dbReference type="HOGENOM" id="CLU_139869_0_1_0"/>
<reference evidence="8 9" key="1">
    <citation type="journal article" date="2010" name="Stand. Genomic Sci.">
        <title>Complete genome sequence of Coraliomargarita akajimensis type strain (04OKA010-24).</title>
        <authorList>
            <person name="Mavromatis K."/>
            <person name="Abt B."/>
            <person name="Brambilla E."/>
            <person name="Lapidus A."/>
            <person name="Copeland A."/>
            <person name="Deshpande S."/>
            <person name="Nolan M."/>
            <person name="Lucas S."/>
            <person name="Tice H."/>
            <person name="Cheng J.F."/>
            <person name="Han C."/>
            <person name="Detter J.C."/>
            <person name="Woyke T."/>
            <person name="Goodwin L."/>
            <person name="Pitluck S."/>
            <person name="Held B."/>
            <person name="Brettin T."/>
            <person name="Tapia R."/>
            <person name="Ivanova N."/>
            <person name="Mikhailova N."/>
            <person name="Pati A."/>
            <person name="Liolios K."/>
            <person name="Chen A."/>
            <person name="Palaniappan K."/>
            <person name="Land M."/>
            <person name="Hauser L."/>
            <person name="Chang Y.J."/>
            <person name="Jeffries C.D."/>
            <person name="Rohde M."/>
            <person name="Goker M."/>
            <person name="Bristow J."/>
            <person name="Eisen J.A."/>
            <person name="Markowitz V."/>
            <person name="Hugenholtz P."/>
            <person name="Klenk H.P."/>
            <person name="Kyrpides N.C."/>
        </authorList>
    </citation>
    <scope>NUCLEOTIDE SEQUENCE [LARGE SCALE GENOMIC DNA]</scope>
    <source>
        <strain evidence="9">DSM 45221 / IAM 15411 / JCM 23193 / KCTC 12865</strain>
    </source>
</reference>
<dbReference type="NCBIfam" id="NF006477">
    <property type="entry name" value="PRK08881.1"/>
    <property type="match status" value="1"/>
</dbReference>
<dbReference type="STRING" id="583355.Caka_1676"/>
<dbReference type="eggNOG" id="COG0199">
    <property type="taxonomic scope" value="Bacteria"/>
</dbReference>
<dbReference type="InterPro" id="IPR018271">
    <property type="entry name" value="Ribosomal_uS14_CS"/>
</dbReference>
<evidence type="ECO:0000256" key="6">
    <source>
        <dbReference type="ARBA" id="ARBA00047110"/>
    </source>
</evidence>
<dbReference type="KEGG" id="caa:Caka_1676"/>
<dbReference type="RefSeq" id="WP_013043417.1">
    <property type="nucleotide sequence ID" value="NC_014008.1"/>
</dbReference>
<dbReference type="HAMAP" id="MF_00537">
    <property type="entry name" value="Ribosomal_uS14_1"/>
    <property type="match status" value="1"/>
</dbReference>
<evidence type="ECO:0000256" key="2">
    <source>
        <dbReference type="ARBA" id="ARBA00009083"/>
    </source>
</evidence>
<accession>D5EJU6</accession>
<keyword evidence="7" id="KW-0699">rRNA-binding</keyword>
<dbReference type="EMBL" id="CP001998">
    <property type="protein sequence ID" value="ADE54695.1"/>
    <property type="molecule type" value="Genomic_DNA"/>
</dbReference>
<dbReference type="GO" id="GO:0006412">
    <property type="term" value="P:translation"/>
    <property type="evidence" value="ECO:0007669"/>
    <property type="project" value="UniProtKB-UniRule"/>
</dbReference>
<protein>
    <recommendedName>
        <fullName evidence="5 7">Small ribosomal subunit protein uS14</fullName>
    </recommendedName>
</protein>
<dbReference type="Pfam" id="PF00253">
    <property type="entry name" value="Ribosomal_S14"/>
    <property type="match status" value="1"/>
</dbReference>
<sequence length="101" mass="11472">MAKISAIHRNKKRERLIAKYAAKRAELKAIIANPETSDEEFYKAQAKLTKLPKNSSPIRARNRCSVTGRPRAYIRKFGLSRITFRELASQGKIPGVTKSSW</sequence>
<evidence type="ECO:0000256" key="1">
    <source>
        <dbReference type="ARBA" id="ARBA00003686"/>
    </source>
</evidence>
<comment type="function">
    <text evidence="1 7">Binds 16S rRNA, required for the assembly of 30S particles and may also be responsible for determining the conformation of the 16S rRNA at the A site.</text>
</comment>
<comment type="similarity">
    <text evidence="2 7">Belongs to the universal ribosomal protein uS14 family.</text>
</comment>
<dbReference type="Proteomes" id="UP000000925">
    <property type="component" value="Chromosome"/>
</dbReference>
<dbReference type="AlphaFoldDB" id="D5EJU6"/>
<evidence type="ECO:0000313" key="8">
    <source>
        <dbReference type="EMBL" id="ADE54695.1"/>
    </source>
</evidence>
<evidence type="ECO:0000313" key="9">
    <source>
        <dbReference type="Proteomes" id="UP000000925"/>
    </source>
</evidence>
<dbReference type="OrthoDB" id="9810484at2"/>
<dbReference type="GO" id="GO:0019843">
    <property type="term" value="F:rRNA binding"/>
    <property type="evidence" value="ECO:0007669"/>
    <property type="project" value="UniProtKB-UniRule"/>
</dbReference>
<dbReference type="InterPro" id="IPR001209">
    <property type="entry name" value="Ribosomal_uS14"/>
</dbReference>
<dbReference type="Gene3D" id="1.10.287.1480">
    <property type="match status" value="1"/>
</dbReference>
<dbReference type="GO" id="GO:0005737">
    <property type="term" value="C:cytoplasm"/>
    <property type="evidence" value="ECO:0007669"/>
    <property type="project" value="UniProtKB-ARBA"/>
</dbReference>
<comment type="subunit">
    <text evidence="6 7">Part of the 30S ribosomal subunit. Contacts proteins S3 and S10.</text>
</comment>
<dbReference type="InterPro" id="IPR023036">
    <property type="entry name" value="Ribosomal_uS14_bac/plastid"/>
</dbReference>
<keyword evidence="7" id="KW-0694">RNA-binding</keyword>